<accession>A0A2B7YPI3</accession>
<name>A0A2B7YPI3_FUSNP</name>
<reference evidence="1 2" key="1">
    <citation type="submission" date="2017-06" db="EMBL/GenBank/DDBJ databases">
        <title>Genome sequencing of Fusobacterium nucleatum subsp. polymorphum KCOM 1232 (=ChDC F37).</title>
        <authorList>
            <person name="Kook J.-K."/>
            <person name="Park S.-N."/>
            <person name="Lim Y.K."/>
            <person name="Roh H."/>
        </authorList>
    </citation>
    <scope>NUCLEOTIDE SEQUENCE [LARGE SCALE GENOMIC DNA]</scope>
    <source>
        <strain evidence="2">KCOM 1232 ( ChDC F37)</strain>
    </source>
</reference>
<dbReference type="Proteomes" id="UP000222862">
    <property type="component" value="Unassembled WGS sequence"/>
</dbReference>
<gene>
    <name evidence="1" type="ORF">RN96_05325</name>
</gene>
<evidence type="ECO:0000313" key="2">
    <source>
        <dbReference type="Proteomes" id="UP000222862"/>
    </source>
</evidence>
<dbReference type="RefSeq" id="WP_098702606.1">
    <property type="nucleotide sequence ID" value="NZ_NJGI01000001.1"/>
</dbReference>
<protein>
    <submittedName>
        <fullName evidence="1">Uncharacterized protein</fullName>
    </submittedName>
</protein>
<proteinExistence type="predicted"/>
<dbReference type="AlphaFoldDB" id="A0A2B7YPI3"/>
<comment type="caution">
    <text evidence="1">The sequence shown here is derived from an EMBL/GenBank/DDBJ whole genome shotgun (WGS) entry which is preliminary data.</text>
</comment>
<evidence type="ECO:0000313" key="1">
    <source>
        <dbReference type="EMBL" id="PGH22547.1"/>
    </source>
</evidence>
<dbReference type="EMBL" id="NJGI01000001">
    <property type="protein sequence ID" value="PGH22547.1"/>
    <property type="molecule type" value="Genomic_DNA"/>
</dbReference>
<organism evidence="1 2">
    <name type="scientific">Fusobacterium nucleatum subsp. polymorphum</name>
    <name type="common">Fusobacterium polymorphum</name>
    <dbReference type="NCBI Taxonomy" id="76857"/>
    <lineage>
        <taxon>Bacteria</taxon>
        <taxon>Fusobacteriati</taxon>
        <taxon>Fusobacteriota</taxon>
        <taxon>Fusobacteriia</taxon>
        <taxon>Fusobacteriales</taxon>
        <taxon>Fusobacteriaceae</taxon>
        <taxon>Fusobacterium</taxon>
    </lineage>
</organism>
<sequence length="84" mass="10104">MKNIKVGTKMKYWKNLTDKEKKEVYEEVCKSELYQDVLNEIGSGWCTEFSETFMMYKNAETENGELITVERFKEIILDKLRMYL</sequence>